<comment type="caution">
    <text evidence="5">The sequence shown here is derived from an EMBL/GenBank/DDBJ whole genome shotgun (WGS) entry which is preliminary data.</text>
</comment>
<dbReference type="EMBL" id="LWMT01000041">
    <property type="protein sequence ID" value="KZX17181.1"/>
    <property type="molecule type" value="Genomic_DNA"/>
</dbReference>
<evidence type="ECO:0000256" key="3">
    <source>
        <dbReference type="ARBA" id="ARBA00023125"/>
    </source>
</evidence>
<evidence type="ECO:0000313" key="5">
    <source>
        <dbReference type="EMBL" id="KZX17181.1"/>
    </source>
</evidence>
<dbReference type="PANTHER" id="PTHR30408">
    <property type="entry name" value="TYPE-1 RESTRICTION ENZYME ECOKI SPECIFICITY PROTEIN"/>
    <property type="match status" value="1"/>
</dbReference>
<evidence type="ECO:0000256" key="1">
    <source>
        <dbReference type="ARBA" id="ARBA00010923"/>
    </source>
</evidence>
<protein>
    <submittedName>
        <fullName evidence="5">EcoKI restriction-modification system protein HsdS</fullName>
    </submittedName>
</protein>
<dbReference type="InterPro" id="IPR044946">
    <property type="entry name" value="Restrct_endonuc_typeI_TRD_sf"/>
</dbReference>
<sequence>MNSKVNSVKIGEYLYIKGRIGWKGLKKDEYLDKGEYRIINATALESDGINWNNCGFISKERYDESPEIMLRLGDILISKDGTIGKIGYVKELDMPTTVASGIFVVRNLKDNVIDTDYIYNYFQSSFFKSFIKSSTEGSVIPHLYQRDFYDMEINLFDLDTLAVQ</sequence>
<comment type="similarity">
    <text evidence="1">Belongs to the type-I restriction system S methylase family.</text>
</comment>
<dbReference type="REBASE" id="159241">
    <property type="entry name" value="S.Mfi11501ORF3170P"/>
</dbReference>
<dbReference type="STRING" id="55758.MBFIL_03190"/>
<dbReference type="GO" id="GO:0009307">
    <property type="term" value="P:DNA restriction-modification system"/>
    <property type="evidence" value="ECO:0007669"/>
    <property type="project" value="UniProtKB-KW"/>
</dbReference>
<dbReference type="InterPro" id="IPR052021">
    <property type="entry name" value="Type-I_RS_S_subunit"/>
</dbReference>
<dbReference type="InterPro" id="IPR000055">
    <property type="entry name" value="Restrct_endonuc_typeI_TRD"/>
</dbReference>
<accession>A0A166EZX3</accession>
<dbReference type="Gene3D" id="3.90.220.20">
    <property type="entry name" value="DNA methylase specificity domains"/>
    <property type="match status" value="1"/>
</dbReference>
<dbReference type="PATRIC" id="fig|55758.3.peg.357"/>
<dbReference type="Proteomes" id="UP000077066">
    <property type="component" value="Unassembled WGS sequence"/>
</dbReference>
<reference evidence="5 6" key="1">
    <citation type="submission" date="2016-04" db="EMBL/GenBank/DDBJ databases">
        <title>Genome sequence of Methanobrevibacter filiformis DSM 11501.</title>
        <authorList>
            <person name="Poehlein A."/>
            <person name="Seedorf H."/>
            <person name="Daniel R."/>
        </authorList>
    </citation>
    <scope>NUCLEOTIDE SEQUENCE [LARGE SCALE GENOMIC DNA]</scope>
    <source>
        <strain evidence="5 6">DSM 11501</strain>
    </source>
</reference>
<dbReference type="AlphaFoldDB" id="A0A166EZX3"/>
<gene>
    <name evidence="5" type="ORF">MBFIL_03190</name>
</gene>
<keyword evidence="3" id="KW-0238">DNA-binding</keyword>
<organism evidence="5 6">
    <name type="scientific">Methanobrevibacter filiformis</name>
    <dbReference type="NCBI Taxonomy" id="55758"/>
    <lineage>
        <taxon>Archaea</taxon>
        <taxon>Methanobacteriati</taxon>
        <taxon>Methanobacteriota</taxon>
        <taxon>Methanomada group</taxon>
        <taxon>Methanobacteria</taxon>
        <taxon>Methanobacteriales</taxon>
        <taxon>Methanobacteriaceae</taxon>
        <taxon>Methanobrevibacter</taxon>
    </lineage>
</organism>
<evidence type="ECO:0000259" key="4">
    <source>
        <dbReference type="Pfam" id="PF01420"/>
    </source>
</evidence>
<feature type="domain" description="Type I restriction modification DNA specificity" evidence="4">
    <location>
        <begin position="4"/>
        <end position="155"/>
    </location>
</feature>
<evidence type="ECO:0000313" key="6">
    <source>
        <dbReference type="Proteomes" id="UP000077066"/>
    </source>
</evidence>
<keyword evidence="6" id="KW-1185">Reference proteome</keyword>
<name>A0A166EZX3_9EURY</name>
<dbReference type="SUPFAM" id="SSF116734">
    <property type="entry name" value="DNA methylase specificity domain"/>
    <property type="match status" value="1"/>
</dbReference>
<evidence type="ECO:0000256" key="2">
    <source>
        <dbReference type="ARBA" id="ARBA00022747"/>
    </source>
</evidence>
<dbReference type="CDD" id="cd16961">
    <property type="entry name" value="RMtype1_S_TRD-CR_like"/>
    <property type="match status" value="1"/>
</dbReference>
<dbReference type="PANTHER" id="PTHR30408:SF12">
    <property type="entry name" value="TYPE I RESTRICTION ENZYME MJAVIII SPECIFICITY SUBUNIT"/>
    <property type="match status" value="1"/>
</dbReference>
<dbReference type="GO" id="GO:0003677">
    <property type="term" value="F:DNA binding"/>
    <property type="evidence" value="ECO:0007669"/>
    <property type="project" value="UniProtKB-KW"/>
</dbReference>
<dbReference type="Pfam" id="PF01420">
    <property type="entry name" value="Methylase_S"/>
    <property type="match status" value="1"/>
</dbReference>
<keyword evidence="2" id="KW-0680">Restriction system</keyword>
<proteinExistence type="inferred from homology"/>